<dbReference type="Pfam" id="PF13855">
    <property type="entry name" value="LRR_8"/>
    <property type="match status" value="1"/>
</dbReference>
<evidence type="ECO:0000256" key="7">
    <source>
        <dbReference type="ARBA" id="ARBA00023065"/>
    </source>
</evidence>
<evidence type="ECO:0000256" key="11">
    <source>
        <dbReference type="SAM" id="SignalP"/>
    </source>
</evidence>
<accession>A0A9J6BCM4</accession>
<organism evidence="12 13">
    <name type="scientific">Polypedilum vanderplanki</name>
    <name type="common">Sleeping chironomid midge</name>
    <dbReference type="NCBI Taxonomy" id="319348"/>
    <lineage>
        <taxon>Eukaryota</taxon>
        <taxon>Metazoa</taxon>
        <taxon>Ecdysozoa</taxon>
        <taxon>Arthropoda</taxon>
        <taxon>Hexapoda</taxon>
        <taxon>Insecta</taxon>
        <taxon>Pterygota</taxon>
        <taxon>Neoptera</taxon>
        <taxon>Endopterygota</taxon>
        <taxon>Diptera</taxon>
        <taxon>Nematocera</taxon>
        <taxon>Chironomoidea</taxon>
        <taxon>Chironomidae</taxon>
        <taxon>Chironominae</taxon>
        <taxon>Polypedilum</taxon>
        <taxon>Polypedilum</taxon>
    </lineage>
</organism>
<dbReference type="OrthoDB" id="676979at2759"/>
<dbReference type="InterPro" id="IPR032675">
    <property type="entry name" value="LRR_dom_sf"/>
</dbReference>
<sequence length="255" mass="29724">MELKFFFFFIIVAVISLSSASKLKCEFIETIYFEYSCEVQNNGIFGKLQVTIDQIEGNHNSTMTNNDVKAVSMNHIKNLSFVPKNIYKFFTNLVGLKITDSNLTEIYQSDFQNFSKLECLILDNNQIEVIEKELFKFNLNLEMIVLKNNKISHIDHFVFSKLKKLKFLILSENVCKLQNAKNRTEVENLIKKIFLKQKVCISKEKLKKHEATKRISHKSINNEVTSSYHKNSGTEVDLSNICFIIVLYFVMKFQN</sequence>
<dbReference type="AlphaFoldDB" id="A0A9J6BCM4"/>
<keyword evidence="10" id="KW-0407">Ion channel</keyword>
<evidence type="ECO:0000256" key="2">
    <source>
        <dbReference type="ARBA" id="ARBA00022448"/>
    </source>
</evidence>
<gene>
    <name evidence="12" type="ORF">PVAND_015591</name>
</gene>
<evidence type="ECO:0000256" key="5">
    <source>
        <dbReference type="ARBA" id="ARBA00022729"/>
    </source>
</evidence>
<keyword evidence="2" id="KW-0813">Transport</keyword>
<evidence type="ECO:0000256" key="3">
    <source>
        <dbReference type="ARBA" id="ARBA00022475"/>
    </source>
</evidence>
<dbReference type="GO" id="GO:0034220">
    <property type="term" value="P:monoatomic ion transmembrane transport"/>
    <property type="evidence" value="ECO:0007669"/>
    <property type="project" value="UniProtKB-KW"/>
</dbReference>
<dbReference type="GO" id="GO:0005886">
    <property type="term" value="C:plasma membrane"/>
    <property type="evidence" value="ECO:0007669"/>
    <property type="project" value="UniProtKB-SubCell"/>
</dbReference>
<evidence type="ECO:0000256" key="1">
    <source>
        <dbReference type="ARBA" id="ARBA00004162"/>
    </source>
</evidence>
<evidence type="ECO:0000256" key="6">
    <source>
        <dbReference type="ARBA" id="ARBA00022989"/>
    </source>
</evidence>
<keyword evidence="13" id="KW-1185">Reference proteome</keyword>
<feature type="chain" id="PRO_5039904223" evidence="11">
    <location>
        <begin position="21"/>
        <end position="255"/>
    </location>
</feature>
<dbReference type="PANTHER" id="PTHR46473">
    <property type="entry name" value="GH08155P"/>
    <property type="match status" value="1"/>
</dbReference>
<evidence type="ECO:0000313" key="13">
    <source>
        <dbReference type="Proteomes" id="UP001107558"/>
    </source>
</evidence>
<dbReference type="InterPro" id="IPR051432">
    <property type="entry name" value="KCNMA1_auxiliary"/>
</dbReference>
<keyword evidence="8" id="KW-0472">Membrane</keyword>
<comment type="subcellular location">
    <subcellularLocation>
        <location evidence="1">Cell membrane</location>
        <topology evidence="1">Single-pass membrane protein</topology>
    </subcellularLocation>
</comment>
<keyword evidence="6" id="KW-1133">Transmembrane helix</keyword>
<comment type="caution">
    <text evidence="12">The sequence shown here is derived from an EMBL/GenBank/DDBJ whole genome shotgun (WGS) entry which is preliminary data.</text>
</comment>
<evidence type="ECO:0000313" key="12">
    <source>
        <dbReference type="EMBL" id="KAG5667617.1"/>
    </source>
</evidence>
<keyword evidence="4" id="KW-0812">Transmembrane</keyword>
<dbReference type="Proteomes" id="UP001107558">
    <property type="component" value="Chromosome 4"/>
</dbReference>
<dbReference type="EMBL" id="JADBJN010000004">
    <property type="protein sequence ID" value="KAG5667617.1"/>
    <property type="molecule type" value="Genomic_DNA"/>
</dbReference>
<keyword evidence="9" id="KW-1015">Disulfide bond</keyword>
<keyword evidence="7" id="KW-0406">Ion transport</keyword>
<feature type="signal peptide" evidence="11">
    <location>
        <begin position="1"/>
        <end position="20"/>
    </location>
</feature>
<evidence type="ECO:0000256" key="10">
    <source>
        <dbReference type="ARBA" id="ARBA00023303"/>
    </source>
</evidence>
<keyword evidence="5 11" id="KW-0732">Signal</keyword>
<protein>
    <submittedName>
        <fullName evidence="12">Uncharacterized protein</fullName>
    </submittedName>
</protein>
<evidence type="ECO:0000256" key="8">
    <source>
        <dbReference type="ARBA" id="ARBA00023136"/>
    </source>
</evidence>
<keyword evidence="3" id="KW-1003">Cell membrane</keyword>
<reference evidence="12" key="1">
    <citation type="submission" date="2021-03" db="EMBL/GenBank/DDBJ databases">
        <title>Chromosome level genome of the anhydrobiotic midge Polypedilum vanderplanki.</title>
        <authorList>
            <person name="Yoshida Y."/>
            <person name="Kikawada T."/>
            <person name="Gusev O."/>
        </authorList>
    </citation>
    <scope>NUCLEOTIDE SEQUENCE</scope>
    <source>
        <strain evidence="12">NIAS01</strain>
        <tissue evidence="12">Whole body or cell culture</tissue>
    </source>
</reference>
<evidence type="ECO:0000256" key="9">
    <source>
        <dbReference type="ARBA" id="ARBA00023157"/>
    </source>
</evidence>
<proteinExistence type="predicted"/>
<dbReference type="PANTHER" id="PTHR46473:SF10">
    <property type="entry name" value="LD45603P-RELATED"/>
    <property type="match status" value="1"/>
</dbReference>
<dbReference type="SUPFAM" id="SSF52058">
    <property type="entry name" value="L domain-like"/>
    <property type="match status" value="1"/>
</dbReference>
<dbReference type="Gene3D" id="3.80.10.10">
    <property type="entry name" value="Ribonuclease Inhibitor"/>
    <property type="match status" value="1"/>
</dbReference>
<dbReference type="InterPro" id="IPR001611">
    <property type="entry name" value="Leu-rich_rpt"/>
</dbReference>
<evidence type="ECO:0000256" key="4">
    <source>
        <dbReference type="ARBA" id="ARBA00022692"/>
    </source>
</evidence>
<name>A0A9J6BCM4_POLVA</name>